<keyword evidence="5 15" id="KW-0945">Host-virus interaction</keyword>
<dbReference type="GO" id="GO:0075521">
    <property type="term" value="P:microtubule-dependent intracellular transport of viral material towards nucleus"/>
    <property type="evidence" value="ECO:0007669"/>
    <property type="project" value="UniProtKB-UniRule"/>
</dbReference>
<dbReference type="GO" id="GO:0019028">
    <property type="term" value="C:viral capsid"/>
    <property type="evidence" value="ECO:0007669"/>
    <property type="project" value="UniProtKB-UniRule"/>
</dbReference>
<keyword evidence="14 15" id="KW-1160">Virus entry into host cell</keyword>
<keyword evidence="2 15" id="KW-0597">Phosphoprotein</keyword>
<comment type="similarity">
    <text evidence="15">Belongs to the papillomaviridae L2 protein family.</text>
</comment>
<reference evidence="17" key="1">
    <citation type="journal article" date="2018" name="MSphere">
        <title>Metagenomic Discovery of 83 New Human Papillomavirus Types in Patients with Immunodeficiency.</title>
        <authorList>
            <person name="Pastrana D.V."/>
            <person name="Peretti A."/>
            <person name="Welch N.L."/>
            <person name="Borgogna C."/>
            <person name="Olivero C."/>
            <person name="Badolato R."/>
            <person name="Notarangelo L.D."/>
            <person name="Gariglio M."/>
            <person name="FitzGerald P.C."/>
            <person name="McIntosh C.E."/>
            <person name="Reeves J."/>
            <person name="Starrett G.J."/>
            <person name="Bliskovsky V."/>
            <person name="Velez D."/>
            <person name="Brownell I."/>
            <person name="Yarchoan R."/>
            <person name="Wyvill K.M."/>
            <person name="Uldrick T.S."/>
            <person name="Maldarelli F."/>
            <person name="Lisco A."/>
            <person name="Sereti I."/>
            <person name="Gonzalez C.M."/>
            <person name="Androphy E.J."/>
            <person name="McBride A.A."/>
            <person name="Van Doorslaer K."/>
            <person name="Garcia F."/>
            <person name="Dvoretzky I."/>
            <person name="Liu J.S."/>
            <person name="Han J."/>
            <person name="Murphy P.M."/>
            <person name="McDermott D.H."/>
            <person name="Buck C.B."/>
        </authorList>
    </citation>
    <scope>NUCLEOTIDE SEQUENCE</scope>
    <source>
        <strain evidence="17">Gamma08_TVMBSHc33</strain>
    </source>
</reference>
<evidence type="ECO:0000256" key="7">
    <source>
        <dbReference type="ARBA" id="ARBA00022844"/>
    </source>
</evidence>
<comment type="subcellular location">
    <subcellularLocation>
        <location evidence="15">Virion</location>
    </subcellularLocation>
    <subcellularLocation>
        <location evidence="15">Host nucleus</location>
    </subcellularLocation>
</comment>
<feature type="region of interest" description="Disordered" evidence="16">
    <location>
        <begin position="104"/>
        <end position="125"/>
    </location>
</feature>
<evidence type="ECO:0000256" key="5">
    <source>
        <dbReference type="ARBA" id="ARBA00022581"/>
    </source>
</evidence>
<keyword evidence="1 15" id="KW-1163">Viral penetration into host nucleus</keyword>
<evidence type="ECO:0000256" key="3">
    <source>
        <dbReference type="ARBA" id="ARBA00022561"/>
    </source>
</evidence>
<comment type="PTM">
    <text evidence="15">Highly phosphorylated.</text>
</comment>
<comment type="subunit">
    <text evidence="15">Interacts with major capsid protein L1. Interacts with E2; this interaction inhibits E2 transcriptional activity but not the DNA replication function E2. Interacts with host HSPA8; this interaction is required for L2 nuclear translocation. Interacts with host importins KPNB2 and KPNB3. Forms a complex with importin alpha2-beta1 heterodimers via interaction with the importin alpha2 adapter. Interacts with host DYNLT1; this interaction is essential for virus intracellular transport during entry. Interacts (via C-terminus) with host retromer subunits VPS35 AND VPS29.</text>
</comment>
<keyword evidence="4 15" id="KW-1048">Host nucleus</keyword>
<evidence type="ECO:0000256" key="9">
    <source>
        <dbReference type="ARBA" id="ARBA00022952"/>
    </source>
</evidence>
<proteinExistence type="inferred from homology"/>
<evidence type="ECO:0000313" key="17">
    <source>
        <dbReference type="EMBL" id="ATQ38294.1"/>
    </source>
</evidence>
<dbReference type="GO" id="GO:0075732">
    <property type="term" value="P:viral penetration into host nucleus"/>
    <property type="evidence" value="ECO:0007669"/>
    <property type="project" value="UniProtKB-KW"/>
</dbReference>
<evidence type="ECO:0000256" key="2">
    <source>
        <dbReference type="ARBA" id="ARBA00022553"/>
    </source>
</evidence>
<keyword evidence="13 15" id="KW-1015">Disulfide bond</keyword>
<dbReference type="Proteomes" id="UP000290570">
    <property type="component" value="Segment"/>
</dbReference>
<dbReference type="Pfam" id="PF00513">
    <property type="entry name" value="Late_protein_L2"/>
    <property type="match status" value="1"/>
</dbReference>
<accession>A0A2D2ALF9</accession>
<protein>
    <recommendedName>
        <fullName evidence="15">Minor capsid protein L2</fullName>
    </recommendedName>
</protein>
<keyword evidence="11 15" id="KW-1176">Cytoplasmic inwards viral transport</keyword>
<keyword evidence="3 15" id="KW-0167">Capsid protein</keyword>
<keyword evidence="7 15" id="KW-0946">Virion</keyword>
<feature type="disulfide bond" evidence="15">
    <location>
        <begin position="18"/>
        <end position="24"/>
    </location>
</feature>
<keyword evidence="9 15" id="KW-1177">Microtubular inwards viral transport</keyword>
<dbReference type="InterPro" id="IPR000784">
    <property type="entry name" value="Late_L2"/>
</dbReference>
<comment type="function">
    <text evidence="15">Minor protein of the capsid that localizes along the inner surface of the virion, within the central cavities beneath the L1 pentamers. Plays a role in capsid stabilization through interaction with the major capsid protein L1. Once the virion enters the host cell, L2 escorts the genomic DNA into the nucleus by promoting escape from the endosomal compartments and traffic through the host Golgi network. Mechanistically, the C-terminus of L2 possesses a cell-penetrating peptide that protudes from the host endosome, interacts with host cytoplasmic retromer cargo and thereby mediates the capsid delivery to the host trans-Golgi network. Plays a role through its interaction with host dynein in the intracellular microtubule-dependent transport of viral capsid toward the nucleus. Mediates the viral genome import into the nucleus through binding to host importins. Once within the nucleus, L2 localizes viral genomes to host PML bodies in order to activate early gene expression for establishment of infection. Later on, promotes late gene expression by interacting with the viral E2 protein and by inhibiting its transcriptional activation functions. During virion assembly, encapsidates the genome by direct interaction with the viral DNA.</text>
</comment>
<evidence type="ECO:0000256" key="8">
    <source>
        <dbReference type="ARBA" id="ARBA00022921"/>
    </source>
</evidence>
<dbReference type="GO" id="GO:0005198">
    <property type="term" value="F:structural molecule activity"/>
    <property type="evidence" value="ECO:0007669"/>
    <property type="project" value="UniProtKB-UniRule"/>
</dbReference>
<name>A0A2D2ALF9_9PAPI</name>
<evidence type="ECO:0000256" key="11">
    <source>
        <dbReference type="ARBA" id="ARBA00023120"/>
    </source>
</evidence>
<keyword evidence="6" id="KW-1040">Host Golgi apparatus</keyword>
<evidence type="ECO:0000256" key="14">
    <source>
        <dbReference type="ARBA" id="ARBA00023296"/>
    </source>
</evidence>
<evidence type="ECO:0000256" key="13">
    <source>
        <dbReference type="ARBA" id="ARBA00023157"/>
    </source>
</evidence>
<dbReference type="GO" id="GO:0046718">
    <property type="term" value="P:symbiont entry into host cell"/>
    <property type="evidence" value="ECO:0007669"/>
    <property type="project" value="UniProtKB-KW"/>
</dbReference>
<organism evidence="17">
    <name type="scientific">Gammapapillomavirus 8</name>
    <dbReference type="NCBI Taxonomy" id="1175850"/>
    <lineage>
        <taxon>Viruses</taxon>
        <taxon>Monodnaviria</taxon>
        <taxon>Shotokuvirae</taxon>
        <taxon>Cossaviricota</taxon>
        <taxon>Papovaviricetes</taxon>
        <taxon>Zurhausenvirales</taxon>
        <taxon>Papillomaviridae</taxon>
        <taxon>Firstpapillomavirinae</taxon>
        <taxon>Gammapapillomavirus</taxon>
    </lineage>
</organism>
<evidence type="ECO:0000256" key="16">
    <source>
        <dbReference type="SAM" id="MobiDB-lite"/>
    </source>
</evidence>
<evidence type="ECO:0000256" key="12">
    <source>
        <dbReference type="ARBA" id="ARBA00023125"/>
    </source>
</evidence>
<comment type="caution">
    <text evidence="15">Lacks conserved residue(s) required for the propagation of feature annotation.</text>
</comment>
<evidence type="ECO:0000256" key="10">
    <source>
        <dbReference type="ARBA" id="ARBA00023046"/>
    </source>
</evidence>
<dbReference type="GO" id="GO:0043657">
    <property type="term" value="C:host cell"/>
    <property type="evidence" value="ECO:0007669"/>
    <property type="project" value="GOC"/>
</dbReference>
<keyword evidence="12 15" id="KW-0238">DNA-binding</keyword>
<keyword evidence="10" id="KW-1039">Host endosome</keyword>
<dbReference type="EMBL" id="MF588707">
    <property type="protein sequence ID" value="ATQ38294.1"/>
    <property type="molecule type" value="Genomic_DNA"/>
</dbReference>
<dbReference type="GO" id="GO:0042025">
    <property type="term" value="C:host cell nucleus"/>
    <property type="evidence" value="ECO:0007669"/>
    <property type="project" value="UniProtKB-SubCell"/>
</dbReference>
<gene>
    <name evidence="15 17" type="primary">L2</name>
</gene>
<evidence type="ECO:0000256" key="15">
    <source>
        <dbReference type="HAMAP-Rule" id="MF_04003"/>
    </source>
</evidence>
<evidence type="ECO:0000256" key="6">
    <source>
        <dbReference type="ARBA" id="ARBA00022812"/>
    </source>
</evidence>
<evidence type="ECO:0000256" key="4">
    <source>
        <dbReference type="ARBA" id="ARBA00022562"/>
    </source>
</evidence>
<evidence type="ECO:0000256" key="1">
    <source>
        <dbReference type="ARBA" id="ARBA00022524"/>
    </source>
</evidence>
<keyword evidence="8 15" id="KW-0426">Late protein</keyword>
<sequence length="526" mass="57949">MYKTRQKRDTVENIYRQCQITGQCPPDVVNKVEQTTLADYLLKIFGSIIYLGGLGIGSGAGGAASVRPIPDNIPLEPTIPELPIPEEPGLQTPAVRPNRPFRPTTFGTRIDPISSAANRPRPINPTGPAIVPLSEGGLPDPTIISTGAGPGTGLGDFEVFTNTDLFEDINTVTGHPTVLHGQEDIAILDITPEQAPPHRIAFEYPSTDGSVTIIESSTPSPADLNIYVDPNYAGIHVGEEIELEPINTIQEFEIEDISPPKTSTPSQIFERTVGRAKQLYTRYVEQAPTRNVEFLGQPSRAILFEYENPAFSDDITLNFERDLQEVAAAPDPTFTDVIQLHRPQFSETNQGLIRYSRLGTRGKISTRSGAILRQKVHFFYDFSPISAVSDTIELELLDDASDAVTIVDELSRSTFINPVFEDVLGEDTMLDNLEETFQNSHLALLNETEEEQVLIPTLVTDITSSNIAVDDIGSAVFVGYKELPNIILPTNTQNTIPAIQIDALGSDYYLHPSMLKRRKRKYSETF</sequence>
<dbReference type="GO" id="GO:0003677">
    <property type="term" value="F:DNA binding"/>
    <property type="evidence" value="ECO:0007669"/>
    <property type="project" value="UniProtKB-UniRule"/>
</dbReference>
<dbReference type="HAMAP" id="MF_04003">
    <property type="entry name" value="PPV_L2"/>
    <property type="match status" value="1"/>
</dbReference>